<proteinExistence type="predicted"/>
<gene>
    <name evidence="2" type="ORF">PCOS0759_LOCUS9335</name>
</gene>
<feature type="compositionally biased region" description="Polar residues" evidence="1">
    <location>
        <begin position="468"/>
        <end position="478"/>
    </location>
</feature>
<accession>A0A7S1PI11</accession>
<sequence length="559" mass="62851">MSSTQSRSSSSTNHSSSTPIPGAKYTSAYSQSAQSAPSQAQLHQKNHPPSAVLISLAAHFLHIPHQLYALCLVSKHFHKVLTQDEIWNKVVRYWFPDADESGGVHASSTSSRGNPKNLKGLKWWRHKWKHLWKNTCVTVQRQLLRTHFEELLDNALDERRNLIFMWYDGASHRQKKESSSSSSSSSFDKFNPEHLGFFEEHSETACERNDMLHKFMSIVYGHMDKDRSRFAHGMSISYFEIPMQYHVNQGADSKKIHRVVRDVLCNPAKYKKSTQFTSGMDLQAAVQVNQQKQQQDDESSSNASDSHTDPYANTITFNMKPVLQSKNARPIINDLTKIKASNQMIAEKIIQVGDRILKVLHQDDDTDTCHFAQVVQFRISQYHTTLIGSRHKLPHHVSFVIVPSQSADNSSDKNYTLNKFCHELATFKLKQLAYTDPSLLSGKDTKEVSTKNGKKKKSSTSANTTPSMSTTNKQQSSKRGGAQGGSSADDAKKKAAKAKKKNYTLLGSVCEVSNLWSQFVGIVDADEKDVHADKMINLQEYALKEASGGNKRKKKKSSS</sequence>
<name>A0A7S1PI11_9EUKA</name>
<feature type="region of interest" description="Disordered" evidence="1">
    <location>
        <begin position="1"/>
        <end position="44"/>
    </location>
</feature>
<feature type="compositionally biased region" description="Polar residues" evidence="1">
    <location>
        <begin position="300"/>
        <end position="311"/>
    </location>
</feature>
<feature type="region of interest" description="Disordered" evidence="1">
    <location>
        <begin position="287"/>
        <end position="311"/>
    </location>
</feature>
<feature type="region of interest" description="Disordered" evidence="1">
    <location>
        <begin position="443"/>
        <end position="493"/>
    </location>
</feature>
<feature type="compositionally biased region" description="Low complexity" evidence="1">
    <location>
        <begin position="27"/>
        <end position="41"/>
    </location>
</feature>
<evidence type="ECO:0000256" key="1">
    <source>
        <dbReference type="SAM" id="MobiDB-lite"/>
    </source>
</evidence>
<feature type="compositionally biased region" description="Low complexity" evidence="1">
    <location>
        <begin position="1"/>
        <end position="18"/>
    </location>
</feature>
<evidence type="ECO:0000313" key="2">
    <source>
        <dbReference type="EMBL" id="CAD9086081.1"/>
    </source>
</evidence>
<dbReference type="AlphaFoldDB" id="A0A7S1PI11"/>
<dbReference type="EMBL" id="HBGD01011318">
    <property type="protein sequence ID" value="CAD9086081.1"/>
    <property type="molecule type" value="Transcribed_RNA"/>
</dbReference>
<protein>
    <recommendedName>
        <fullName evidence="3">F-box domain-containing protein</fullName>
    </recommendedName>
</protein>
<organism evidence="2">
    <name type="scientific">Percolomonas cosmopolitus</name>
    <dbReference type="NCBI Taxonomy" id="63605"/>
    <lineage>
        <taxon>Eukaryota</taxon>
        <taxon>Discoba</taxon>
        <taxon>Heterolobosea</taxon>
        <taxon>Tetramitia</taxon>
        <taxon>Eutetramitia</taxon>
        <taxon>Percolomonadidae</taxon>
        <taxon>Percolomonas</taxon>
    </lineage>
</organism>
<reference evidence="2" key="1">
    <citation type="submission" date="2021-01" db="EMBL/GenBank/DDBJ databases">
        <authorList>
            <person name="Corre E."/>
            <person name="Pelletier E."/>
            <person name="Niang G."/>
            <person name="Scheremetjew M."/>
            <person name="Finn R."/>
            <person name="Kale V."/>
            <person name="Holt S."/>
            <person name="Cochrane G."/>
            <person name="Meng A."/>
            <person name="Brown T."/>
            <person name="Cohen L."/>
        </authorList>
    </citation>
    <scope>NUCLEOTIDE SEQUENCE</scope>
    <source>
        <strain evidence="2">WS</strain>
    </source>
</reference>
<evidence type="ECO:0008006" key="3">
    <source>
        <dbReference type="Google" id="ProtNLM"/>
    </source>
</evidence>